<keyword evidence="3" id="KW-1185">Reference proteome</keyword>
<evidence type="ECO:0000256" key="1">
    <source>
        <dbReference type="SAM" id="SignalP"/>
    </source>
</evidence>
<dbReference type="PROSITE" id="PS51257">
    <property type="entry name" value="PROKAR_LIPOPROTEIN"/>
    <property type="match status" value="1"/>
</dbReference>
<protein>
    <submittedName>
        <fullName evidence="2">DUF4625 domain-containing protein</fullName>
    </submittedName>
</protein>
<dbReference type="EMBL" id="RCNR01000011">
    <property type="protein sequence ID" value="MUH35806.1"/>
    <property type="molecule type" value="Genomic_DNA"/>
</dbReference>
<reference evidence="2 3" key="1">
    <citation type="journal article" date="2019" name="Mar. Drugs">
        <title>Comparative Genomics and CAZyme Genome Repertoires of Marine Zobellia amurskyensis KMM 3526(T) and Zobellia laminariae KMM 3676(T).</title>
        <authorList>
            <person name="Chernysheva N."/>
            <person name="Bystritskaya E."/>
            <person name="Stenkova A."/>
            <person name="Golovkin I."/>
            <person name="Nedashkovskaya O."/>
            <person name="Isaeva M."/>
        </authorList>
    </citation>
    <scope>NUCLEOTIDE SEQUENCE [LARGE SCALE GENOMIC DNA]</scope>
    <source>
        <strain evidence="2 3">KMM 3526</strain>
    </source>
</reference>
<accession>A0A7X3D1A0</accession>
<dbReference type="RefSeq" id="WP_155599523.1">
    <property type="nucleotide sequence ID" value="NZ_RCNR01000011.1"/>
</dbReference>
<dbReference type="OrthoDB" id="978436at2"/>
<feature type="signal peptide" evidence="1">
    <location>
        <begin position="1"/>
        <end position="20"/>
    </location>
</feature>
<comment type="caution">
    <text evidence="2">The sequence shown here is derived from an EMBL/GenBank/DDBJ whole genome shotgun (WGS) entry which is preliminary data.</text>
</comment>
<dbReference type="Pfam" id="PF15418">
    <property type="entry name" value="DUF4625"/>
    <property type="match status" value="1"/>
</dbReference>
<evidence type="ECO:0000313" key="2">
    <source>
        <dbReference type="EMBL" id="MUH35806.1"/>
    </source>
</evidence>
<dbReference type="Proteomes" id="UP000540519">
    <property type="component" value="Unassembled WGS sequence"/>
</dbReference>
<feature type="chain" id="PRO_5030652866" evidence="1">
    <location>
        <begin position="21"/>
        <end position="296"/>
    </location>
</feature>
<gene>
    <name evidence="2" type="ORF">D9O36_08145</name>
</gene>
<name>A0A7X3D1A0_9FLAO</name>
<organism evidence="2 3">
    <name type="scientific">Zobellia amurskyensis</name>
    <dbReference type="NCBI Taxonomy" id="248905"/>
    <lineage>
        <taxon>Bacteria</taxon>
        <taxon>Pseudomonadati</taxon>
        <taxon>Bacteroidota</taxon>
        <taxon>Flavobacteriia</taxon>
        <taxon>Flavobacteriales</taxon>
        <taxon>Flavobacteriaceae</taxon>
        <taxon>Zobellia</taxon>
    </lineage>
</organism>
<evidence type="ECO:0000313" key="3">
    <source>
        <dbReference type="Proteomes" id="UP000540519"/>
    </source>
</evidence>
<sequence length="296" mass="33563">MKRITLMSLLYLLLFSSCLKEDKESDIDLEAPSILPYAGNVSVQPQYFLKTDTNVNEIPLAFSITDATGIQQIKIESHSGFDGHTHGKSVSSINKKFKLFSHSEVIETEQITDPNLFNYTASIFVDDRNPDIDEDELILGGPYHFSIQATDVEGNETSYLDDSTYHTTLYLNTTYAPQVELTDLNIPNEIIAGRIYRNTDHNASSDISFLWIYIEEPNTENPGQEGTILEEWVWGKSNWPHQYRSNEGNTLPDTQEIDLQNLFTNNSDFFTTLQGNTLVVWAEDLNGNISVNQFNN</sequence>
<keyword evidence="1" id="KW-0732">Signal</keyword>
<proteinExistence type="predicted"/>
<dbReference type="AlphaFoldDB" id="A0A7X3D1A0"/>
<dbReference type="InterPro" id="IPR027829">
    <property type="entry name" value="DUF4625"/>
</dbReference>